<dbReference type="PROSITE" id="PS50943">
    <property type="entry name" value="HTH_CROC1"/>
    <property type="match status" value="1"/>
</dbReference>
<dbReference type="Pfam" id="PF01381">
    <property type="entry name" value="HTH_3"/>
    <property type="match status" value="1"/>
</dbReference>
<sequence>MAVNNRSIIRKIRKLRGISQNELGELIGSQSMISRIENGLTSPTDRALQQICDVLNVPVSDYFETVFGKKKQLSAVKNRIRASIY</sequence>
<dbReference type="CDD" id="cd00093">
    <property type="entry name" value="HTH_XRE"/>
    <property type="match status" value="1"/>
</dbReference>
<comment type="caution">
    <text evidence="3">The sequence shown here is derived from an EMBL/GenBank/DDBJ whole genome shotgun (WGS) entry which is preliminary data.</text>
</comment>
<dbReference type="SUPFAM" id="SSF47413">
    <property type="entry name" value="lambda repressor-like DNA-binding domains"/>
    <property type="match status" value="1"/>
</dbReference>
<reference evidence="3 4" key="1">
    <citation type="submission" date="2024-07" db="EMBL/GenBank/DDBJ databases">
        <authorList>
            <person name="Yun M."/>
        </authorList>
    </citation>
    <scope>NUCLEOTIDE SEQUENCE [LARGE SCALE GENOMIC DNA]</scope>
    <source>
        <strain evidence="3 4">MS01</strain>
    </source>
</reference>
<name>A0ABV3S2V5_9LACO</name>
<proteinExistence type="predicted"/>
<keyword evidence="4" id="KW-1185">Reference proteome</keyword>
<evidence type="ECO:0000313" key="3">
    <source>
        <dbReference type="EMBL" id="MEX0380686.1"/>
    </source>
</evidence>
<evidence type="ECO:0000313" key="4">
    <source>
        <dbReference type="Proteomes" id="UP001556617"/>
    </source>
</evidence>
<feature type="domain" description="HTH cro/C1-type" evidence="2">
    <location>
        <begin position="9"/>
        <end position="62"/>
    </location>
</feature>
<evidence type="ECO:0000259" key="2">
    <source>
        <dbReference type="PROSITE" id="PS50943"/>
    </source>
</evidence>
<dbReference type="PANTHER" id="PTHR46797:SF2">
    <property type="entry name" value="TRANSCRIPTIONAL REGULATOR"/>
    <property type="match status" value="1"/>
</dbReference>
<dbReference type="SMART" id="SM00530">
    <property type="entry name" value="HTH_XRE"/>
    <property type="match status" value="1"/>
</dbReference>
<evidence type="ECO:0000256" key="1">
    <source>
        <dbReference type="ARBA" id="ARBA00023125"/>
    </source>
</evidence>
<dbReference type="Proteomes" id="UP001556617">
    <property type="component" value="Unassembled WGS sequence"/>
</dbReference>
<dbReference type="InterPro" id="IPR011990">
    <property type="entry name" value="TPR-like_helical_dom_sf"/>
</dbReference>
<keyword evidence="1" id="KW-0238">DNA-binding</keyword>
<dbReference type="InterPro" id="IPR001387">
    <property type="entry name" value="Cro/C1-type_HTH"/>
</dbReference>
<organism evidence="3 4">
    <name type="scientific">Leuconostoc aquikimchii</name>
    <dbReference type="NCBI Taxonomy" id="3236804"/>
    <lineage>
        <taxon>Bacteria</taxon>
        <taxon>Bacillati</taxon>
        <taxon>Bacillota</taxon>
        <taxon>Bacilli</taxon>
        <taxon>Lactobacillales</taxon>
        <taxon>Lactobacillaceae</taxon>
        <taxon>Leuconostoc</taxon>
    </lineage>
</organism>
<dbReference type="PANTHER" id="PTHR46797">
    <property type="entry name" value="HTH-TYPE TRANSCRIPTIONAL REGULATOR"/>
    <property type="match status" value="1"/>
</dbReference>
<dbReference type="InterPro" id="IPR010982">
    <property type="entry name" value="Lambda_DNA-bd_dom_sf"/>
</dbReference>
<accession>A0ABV3S2V5</accession>
<dbReference type="InterPro" id="IPR050807">
    <property type="entry name" value="TransReg_Diox_bact_type"/>
</dbReference>
<gene>
    <name evidence="3" type="ORF">AB3K24_04890</name>
</gene>
<dbReference type="EMBL" id="JBFPER010000001">
    <property type="protein sequence ID" value="MEX0380686.1"/>
    <property type="molecule type" value="Genomic_DNA"/>
</dbReference>
<protein>
    <submittedName>
        <fullName evidence="3">Helix-turn-helix domain-containing protein</fullName>
    </submittedName>
</protein>
<dbReference type="RefSeq" id="WP_367974079.1">
    <property type="nucleotide sequence ID" value="NZ_JBFPEQ010000001.1"/>
</dbReference>
<dbReference type="Gene3D" id="1.25.40.10">
    <property type="entry name" value="Tetratricopeptide repeat domain"/>
    <property type="match status" value="1"/>
</dbReference>